<comment type="caution">
    <text evidence="3">The sequence shown here is derived from an EMBL/GenBank/DDBJ whole genome shotgun (WGS) entry which is preliminary data.</text>
</comment>
<name>A0A314Y8I2_PRUYE</name>
<feature type="region of interest" description="Disordered" evidence="2">
    <location>
        <begin position="208"/>
        <end position="229"/>
    </location>
</feature>
<dbReference type="AlphaFoldDB" id="A0A314Y8I2"/>
<gene>
    <name evidence="3" type="ORF">Pyn_18213</name>
</gene>
<organism evidence="3 4">
    <name type="scientific">Prunus yedoensis var. nudiflora</name>
    <dbReference type="NCBI Taxonomy" id="2094558"/>
    <lineage>
        <taxon>Eukaryota</taxon>
        <taxon>Viridiplantae</taxon>
        <taxon>Streptophyta</taxon>
        <taxon>Embryophyta</taxon>
        <taxon>Tracheophyta</taxon>
        <taxon>Spermatophyta</taxon>
        <taxon>Magnoliopsida</taxon>
        <taxon>eudicotyledons</taxon>
        <taxon>Gunneridae</taxon>
        <taxon>Pentapetalae</taxon>
        <taxon>rosids</taxon>
        <taxon>fabids</taxon>
        <taxon>Rosales</taxon>
        <taxon>Rosaceae</taxon>
        <taxon>Amygdaloideae</taxon>
        <taxon>Amygdaleae</taxon>
        <taxon>Prunus</taxon>
    </lineage>
</organism>
<keyword evidence="4" id="KW-1185">Reference proteome</keyword>
<dbReference type="Proteomes" id="UP000250321">
    <property type="component" value="Unassembled WGS sequence"/>
</dbReference>
<sequence>MSKAGAEVYLPNFVARQFGLIQTAPLPPLSINRLSSWRADVSQQHGVASITFQLQQGMTFLNLMPWRRRNAYDEDGRVWYEECISARFIRPDGEAARAALKNADWDPLTPKGTKVKKVSAGPPRPSTAAVVALRSTVPPSPVVGARKTLAHRTVPSSPSARSAAAVAPGRKRSREASSAGAAPVEAAPARVAAVEMAAVERPRKRTLFTSSEGGSERSPFGDCKGSSPCGLEEEAAAEVPVEEEATAEVPVVVEELGAAEVAAEEEATAEGPVEETTTTEIMVEEAAAAEPVIEEVAADEMVAEEVEEEAVDEGATEEVAEEIAEEATEEAAEEVTTDVPAEPSRPAPRLPSAAVAILHGCYDHACAVAQDSIVVAEPLVTGATVVSVPSLLRTTSAARNDLSLAEATSSDDLDELYARLHEEGGSSASAPLDEDSTTVIERLREFLLLGVREMTATGALMEFRSCLDTAMAIGLLDSAQLDELQARLAEGEEMIGRKVEPAMARLKENDLVVQRENEELAQVEAQIAELQARRALILQRRDGAVATGRELKSSAKQILKAATETKKALAERKLIRARWQTDIDGGDIAWRRITCLVWGMFSEGA</sequence>
<feature type="coiled-coil region" evidence="1">
    <location>
        <begin position="506"/>
        <end position="540"/>
    </location>
</feature>
<evidence type="ECO:0000313" key="3">
    <source>
        <dbReference type="EMBL" id="PQQ03522.1"/>
    </source>
</evidence>
<proteinExistence type="predicted"/>
<dbReference type="EMBL" id="PJQY01001330">
    <property type="protein sequence ID" value="PQQ03522.1"/>
    <property type="molecule type" value="Genomic_DNA"/>
</dbReference>
<accession>A0A314Y8I2</accession>
<keyword evidence="1" id="KW-0175">Coiled coil</keyword>
<evidence type="ECO:0000256" key="2">
    <source>
        <dbReference type="SAM" id="MobiDB-lite"/>
    </source>
</evidence>
<evidence type="ECO:0000313" key="4">
    <source>
        <dbReference type="Proteomes" id="UP000250321"/>
    </source>
</evidence>
<feature type="region of interest" description="Disordered" evidence="2">
    <location>
        <begin position="149"/>
        <end position="184"/>
    </location>
</feature>
<feature type="region of interest" description="Disordered" evidence="2">
    <location>
        <begin position="328"/>
        <end position="347"/>
    </location>
</feature>
<feature type="compositionally biased region" description="Low complexity" evidence="2">
    <location>
        <begin position="154"/>
        <end position="168"/>
    </location>
</feature>
<reference evidence="3 4" key="1">
    <citation type="submission" date="2018-02" db="EMBL/GenBank/DDBJ databases">
        <title>Draft genome of wild Prunus yedoensis var. nudiflora.</title>
        <authorList>
            <person name="Baek S."/>
            <person name="Kim J.-H."/>
            <person name="Choi K."/>
            <person name="Kim G.-B."/>
            <person name="Cho A."/>
            <person name="Jang H."/>
            <person name="Shin C.-H."/>
            <person name="Yu H.-J."/>
            <person name="Mun J.-H."/>
        </authorList>
    </citation>
    <scope>NUCLEOTIDE SEQUENCE [LARGE SCALE GENOMIC DNA]</scope>
    <source>
        <strain evidence="4">cv. Jeju island</strain>
        <tissue evidence="3">Leaf</tissue>
    </source>
</reference>
<protein>
    <submittedName>
        <fullName evidence="3">Uncharacterized protein</fullName>
    </submittedName>
</protein>
<evidence type="ECO:0000256" key="1">
    <source>
        <dbReference type="SAM" id="Coils"/>
    </source>
</evidence>